<dbReference type="GO" id="GO:0003677">
    <property type="term" value="F:DNA binding"/>
    <property type="evidence" value="ECO:0007669"/>
    <property type="project" value="InterPro"/>
</dbReference>
<comment type="caution">
    <text evidence="3">The sequence shown here is derived from an EMBL/GenBank/DDBJ whole genome shotgun (WGS) entry which is preliminary data.</text>
</comment>
<keyword evidence="1" id="KW-0175">Coiled coil</keyword>
<reference evidence="3 4" key="1">
    <citation type="submission" date="2014-07" db="EMBL/GenBank/DDBJ databases">
        <title>Biosystematic studies on Modestobacter strains isolated from extreme hyper-arid desert soil and from historic building.</title>
        <authorList>
            <person name="Bukarasam K."/>
            <person name="Bull A."/>
            <person name="Girard G."/>
            <person name="van Wezel G."/>
            <person name="Goodfellow M."/>
        </authorList>
    </citation>
    <scope>NUCLEOTIDE SEQUENCE [LARGE SCALE GENOMIC DNA]</scope>
    <source>
        <strain evidence="3 4">KNN45-2b</strain>
    </source>
</reference>
<keyword evidence="4" id="KW-1185">Reference proteome</keyword>
<dbReference type="Gene3D" id="1.10.10.60">
    <property type="entry name" value="Homeodomain-like"/>
    <property type="match status" value="1"/>
</dbReference>
<feature type="region of interest" description="Disordered" evidence="2">
    <location>
        <begin position="51"/>
        <end position="71"/>
    </location>
</feature>
<dbReference type="STRING" id="1522368.IN07_18355"/>
<evidence type="ECO:0000256" key="2">
    <source>
        <dbReference type="SAM" id="MobiDB-lite"/>
    </source>
</evidence>
<name>A0A098Y2W5_9ACTN</name>
<evidence type="ECO:0000313" key="4">
    <source>
        <dbReference type="Proteomes" id="UP000029713"/>
    </source>
</evidence>
<dbReference type="Proteomes" id="UP000029713">
    <property type="component" value="Unassembled WGS sequence"/>
</dbReference>
<feature type="coiled-coil region" evidence="1">
    <location>
        <begin position="72"/>
        <end position="99"/>
    </location>
</feature>
<protein>
    <submittedName>
        <fullName evidence="3">Transposase</fullName>
    </submittedName>
</protein>
<gene>
    <name evidence="3" type="ORF">IN07_18355</name>
</gene>
<evidence type="ECO:0000256" key="1">
    <source>
        <dbReference type="SAM" id="Coils"/>
    </source>
</evidence>
<dbReference type="Pfam" id="PF01527">
    <property type="entry name" value="HTH_Tnp_1"/>
    <property type="match status" value="1"/>
</dbReference>
<dbReference type="AlphaFoldDB" id="A0A098Y2W5"/>
<evidence type="ECO:0000313" key="3">
    <source>
        <dbReference type="EMBL" id="KGH45238.1"/>
    </source>
</evidence>
<dbReference type="SUPFAM" id="SSF46689">
    <property type="entry name" value="Homeodomain-like"/>
    <property type="match status" value="1"/>
</dbReference>
<organism evidence="3 4">
    <name type="scientific">Modestobacter caceresii</name>
    <dbReference type="NCBI Taxonomy" id="1522368"/>
    <lineage>
        <taxon>Bacteria</taxon>
        <taxon>Bacillati</taxon>
        <taxon>Actinomycetota</taxon>
        <taxon>Actinomycetes</taxon>
        <taxon>Geodermatophilales</taxon>
        <taxon>Geodermatophilaceae</taxon>
        <taxon>Modestobacter</taxon>
    </lineage>
</organism>
<dbReference type="InterPro" id="IPR002514">
    <property type="entry name" value="Transposase_8"/>
</dbReference>
<dbReference type="GO" id="GO:0006313">
    <property type="term" value="P:DNA transposition"/>
    <property type="evidence" value="ECO:0007669"/>
    <property type="project" value="InterPro"/>
</dbReference>
<dbReference type="GO" id="GO:0004803">
    <property type="term" value="F:transposase activity"/>
    <property type="evidence" value="ECO:0007669"/>
    <property type="project" value="InterPro"/>
</dbReference>
<dbReference type="InterPro" id="IPR009057">
    <property type="entry name" value="Homeodomain-like_sf"/>
</dbReference>
<dbReference type="EMBL" id="JPMX01000084">
    <property type="protein sequence ID" value="KGH45238.1"/>
    <property type="molecule type" value="Genomic_DNA"/>
</dbReference>
<sequence>MARKTYSEEFRRDAVELYRSTPGATVVGIAGDLGIMDSTLSAWLRTAGVQLHSRPGGRSGAPPDGEGPEQEVARLRARVSELEADARKLNSERDILRAAAKYFAGETRW</sequence>
<accession>A0A098Y2W5</accession>
<proteinExistence type="predicted"/>